<dbReference type="InterPro" id="IPR040811">
    <property type="entry name" value="SLATT_4"/>
</dbReference>
<sequence length="187" mass="21648">MNNDYQLLLDEVRQNYASVVWTHKIQEKQADIYHEQYAKLETANILAASATSCGIVSTIFCDNIWAKIIAAVLSFITITITAYFKSFDIKEMEKHNKEYANKFLIIRNRLLHIICDLHMKKRNIAEINTEYISIMDELNELYVSAPSTTQKAVDRATEALKVDKEYTYTEEEIDNFLPPALRGEVEE</sequence>
<keyword evidence="1" id="KW-1133">Transmembrane helix</keyword>
<name>A0A7G9FK50_9FIRM</name>
<keyword evidence="1" id="KW-0812">Transmembrane</keyword>
<proteinExistence type="predicted"/>
<reference evidence="3 4" key="1">
    <citation type="submission" date="2020-08" db="EMBL/GenBank/DDBJ databases">
        <authorList>
            <person name="Liu C."/>
            <person name="Sun Q."/>
        </authorList>
    </citation>
    <scope>NUCLEOTIDE SEQUENCE [LARGE SCALE GENOMIC DNA]</scope>
    <source>
        <strain evidence="3 4">NSJ-4</strain>
    </source>
</reference>
<keyword evidence="4" id="KW-1185">Reference proteome</keyword>
<evidence type="ECO:0000256" key="1">
    <source>
        <dbReference type="SAM" id="Phobius"/>
    </source>
</evidence>
<dbReference type="RefSeq" id="WP_118544801.1">
    <property type="nucleotide sequence ID" value="NZ_CP060632.1"/>
</dbReference>
<keyword evidence="1" id="KW-0472">Membrane</keyword>
<gene>
    <name evidence="3" type="ORF">H9Q76_09260</name>
</gene>
<dbReference type="AlphaFoldDB" id="A0A7G9FK50"/>
<organism evidence="3 4">
    <name type="scientific">Wujia chipingensis</name>
    <dbReference type="NCBI Taxonomy" id="2763670"/>
    <lineage>
        <taxon>Bacteria</taxon>
        <taxon>Bacillati</taxon>
        <taxon>Bacillota</taxon>
        <taxon>Clostridia</taxon>
        <taxon>Lachnospirales</taxon>
        <taxon>Lachnospiraceae</taxon>
        <taxon>Wujia</taxon>
    </lineage>
</organism>
<accession>A0A7G9FK50</accession>
<feature type="domain" description="SMODS and SLOG-associating 2TM effector" evidence="2">
    <location>
        <begin position="9"/>
        <end position="172"/>
    </location>
</feature>
<dbReference type="NCBIfam" id="NF033632">
    <property type="entry name" value="SLATT_4"/>
    <property type="match status" value="1"/>
</dbReference>
<dbReference type="Proteomes" id="UP000515819">
    <property type="component" value="Chromosome"/>
</dbReference>
<evidence type="ECO:0000259" key="2">
    <source>
        <dbReference type="Pfam" id="PF18186"/>
    </source>
</evidence>
<evidence type="ECO:0000313" key="3">
    <source>
        <dbReference type="EMBL" id="QNL98931.1"/>
    </source>
</evidence>
<dbReference type="Pfam" id="PF18186">
    <property type="entry name" value="SLATT_4"/>
    <property type="match status" value="1"/>
</dbReference>
<feature type="transmembrane region" description="Helical" evidence="1">
    <location>
        <begin position="64"/>
        <end position="84"/>
    </location>
</feature>
<protein>
    <submittedName>
        <fullName evidence="3">SLATT domain-containing protein</fullName>
    </submittedName>
</protein>
<dbReference type="KEGG" id="wcp:H9Q76_09260"/>
<dbReference type="EMBL" id="CP060632">
    <property type="protein sequence ID" value="QNL98931.1"/>
    <property type="molecule type" value="Genomic_DNA"/>
</dbReference>
<evidence type="ECO:0000313" key="4">
    <source>
        <dbReference type="Proteomes" id="UP000515819"/>
    </source>
</evidence>